<evidence type="ECO:0000313" key="5">
    <source>
        <dbReference type="Proteomes" id="UP000183090"/>
    </source>
</evidence>
<gene>
    <name evidence="2" type="ORF">AAT16_09120</name>
    <name evidence="3" type="ORF">SAMN05216235_2723</name>
</gene>
<dbReference type="Proteomes" id="UP000183090">
    <property type="component" value="Unassembled WGS sequence"/>
</dbReference>
<proteinExistence type="predicted"/>
<dbReference type="Gene3D" id="3.40.50.300">
    <property type="entry name" value="P-loop containing nucleotide triphosphate hydrolases"/>
    <property type="match status" value="1"/>
</dbReference>
<dbReference type="PANTHER" id="PTHR30153:SF2">
    <property type="entry name" value="REPLICATIVE DNA HELICASE"/>
    <property type="match status" value="1"/>
</dbReference>
<dbReference type="GO" id="GO:0003678">
    <property type="term" value="F:DNA helicase activity"/>
    <property type="evidence" value="ECO:0007669"/>
    <property type="project" value="InterPro"/>
</dbReference>
<dbReference type="SUPFAM" id="SSF52540">
    <property type="entry name" value="P-loop containing nucleoside triphosphate hydrolases"/>
    <property type="match status" value="1"/>
</dbReference>
<dbReference type="PANTHER" id="PTHR30153">
    <property type="entry name" value="REPLICATIVE DNA HELICASE DNAB"/>
    <property type="match status" value="1"/>
</dbReference>
<dbReference type="Proteomes" id="UP000034029">
    <property type="component" value="Chromosome"/>
</dbReference>
<reference evidence="2 4" key="1">
    <citation type="journal article" date="2015" name="Int. J. Syst. Evol. Microbiol.">
        <title>Complete genome sequence of Salinicoccus halodurans H3B36, isolated from the Qaidam Basin in China.</title>
        <authorList>
            <person name="Jiang K."/>
            <person name="Xue Y."/>
            <person name="Ma Y."/>
        </authorList>
    </citation>
    <scope>NUCLEOTIDE SEQUENCE [LARGE SCALE GENOMIC DNA]</scope>
    <source>
        <strain evidence="2 4">H3B36</strain>
    </source>
</reference>
<dbReference type="EMBL" id="FOTB01000006">
    <property type="protein sequence ID" value="SFK95206.1"/>
    <property type="molecule type" value="Genomic_DNA"/>
</dbReference>
<organism evidence="3 5">
    <name type="scientific">Salinicoccus halodurans</name>
    <dbReference type="NCBI Taxonomy" id="407035"/>
    <lineage>
        <taxon>Bacteria</taxon>
        <taxon>Bacillati</taxon>
        <taxon>Bacillota</taxon>
        <taxon>Bacilli</taxon>
        <taxon>Bacillales</taxon>
        <taxon>Staphylococcaceae</taxon>
        <taxon>Salinicoccus</taxon>
    </lineage>
</organism>
<accession>A0A0F7HLX0</accession>
<feature type="domain" description="SF4 helicase" evidence="1">
    <location>
        <begin position="161"/>
        <end position="425"/>
    </location>
</feature>
<evidence type="ECO:0000313" key="3">
    <source>
        <dbReference type="EMBL" id="SFK95206.1"/>
    </source>
</evidence>
<dbReference type="EMBL" id="CP011366">
    <property type="protein sequence ID" value="AKG74381.1"/>
    <property type="molecule type" value="Genomic_DNA"/>
</dbReference>
<evidence type="ECO:0000313" key="2">
    <source>
        <dbReference type="EMBL" id="AKG74381.1"/>
    </source>
</evidence>
<dbReference type="OrthoDB" id="9773982at2"/>
<dbReference type="AlphaFoldDB" id="A0A0F7HLX0"/>
<evidence type="ECO:0000259" key="1">
    <source>
        <dbReference type="PROSITE" id="PS51199"/>
    </source>
</evidence>
<keyword evidence="3" id="KW-0347">Helicase</keyword>
<protein>
    <submittedName>
        <fullName evidence="3">Replicative DNA helicase</fullName>
    </submittedName>
</protein>
<dbReference type="GO" id="GO:0006260">
    <property type="term" value="P:DNA replication"/>
    <property type="evidence" value="ECO:0007669"/>
    <property type="project" value="InterPro"/>
</dbReference>
<dbReference type="InterPro" id="IPR007694">
    <property type="entry name" value="DNA_helicase_DnaB-like_C"/>
</dbReference>
<reference evidence="3 5" key="3">
    <citation type="submission" date="2016-10" db="EMBL/GenBank/DDBJ databases">
        <authorList>
            <person name="Varghese N."/>
            <person name="Submissions S."/>
        </authorList>
    </citation>
    <scope>NUCLEOTIDE SEQUENCE [LARGE SCALE GENOMIC DNA]</scope>
    <source>
        <strain evidence="3 5">CGMCC 1.6501</strain>
    </source>
</reference>
<keyword evidence="4" id="KW-1185">Reference proteome</keyword>
<dbReference type="KEGG" id="shv:AAT16_09120"/>
<evidence type="ECO:0000313" key="4">
    <source>
        <dbReference type="Proteomes" id="UP000034029"/>
    </source>
</evidence>
<dbReference type="RefSeq" id="WP_046790563.1">
    <property type="nucleotide sequence ID" value="NZ_CP011366.1"/>
</dbReference>
<keyword evidence="3" id="KW-0067">ATP-binding</keyword>
<keyword evidence="3" id="KW-0378">Hydrolase</keyword>
<dbReference type="PROSITE" id="PS51199">
    <property type="entry name" value="SF4_HELICASE"/>
    <property type="match status" value="1"/>
</dbReference>
<dbReference type="GO" id="GO:0005524">
    <property type="term" value="F:ATP binding"/>
    <property type="evidence" value="ECO:0007669"/>
    <property type="project" value="InterPro"/>
</dbReference>
<dbReference type="InterPro" id="IPR027417">
    <property type="entry name" value="P-loop_NTPase"/>
</dbReference>
<reference evidence="4" key="2">
    <citation type="submission" date="2015-04" db="EMBL/GenBank/DDBJ databases">
        <title>Complete genome sequence of Salinicoccus halodurans strain H3B36, isolated from the Qaidam basin of China.</title>
        <authorList>
            <person name="Ma Y."/>
            <person name="Jiang K."/>
            <person name="Xue Y."/>
        </authorList>
    </citation>
    <scope>NUCLEOTIDE SEQUENCE [LARGE SCALE GENOMIC DNA]</scope>
    <source>
        <strain evidence="4">H3B36</strain>
    </source>
</reference>
<dbReference type="Pfam" id="PF03796">
    <property type="entry name" value="DnaB_C"/>
    <property type="match status" value="1"/>
</dbReference>
<keyword evidence="3" id="KW-0547">Nucleotide-binding</keyword>
<sequence>MFTSEPILDELAHHETQVLSRTLQYPELKNQLKLDPSWFYDQRHQAIAKKIMSDPDFNKEKLVTESIRDKQKYGDVEFIQTIINYGVASGSSAEHLTDQKFVLLKFVEREVAKAVNEYQQDPTTESQLKLSKRIEALNKLDFGDSDQKFEILREIMGDLTSEEKRAIMKTGFKELDDIIGGFEMQQLNVVAARPSMGKTAFALELGKNLADSGSEVIFCSIESTVKNMTQRLLSSISHVGLYKFKEPVKLMSNEEVDKVMGAIDIFYNKDMKIVEEAVVTPNMIRKMANNIPEDKTGFIIIDYLQLMEPDEKLKSKYEEVSQVSRELKIITQEFPNVTIIALAQLNRGVEMRQDKRPMMSDLRESGQLEQDANMIMMLYRDDYYHDEENAQPGAPSPLELIVAKNKDGDRGTANLKFYKHIQKIY</sequence>
<dbReference type="GO" id="GO:0005829">
    <property type="term" value="C:cytosol"/>
    <property type="evidence" value="ECO:0007669"/>
    <property type="project" value="TreeGrafter"/>
</dbReference>
<name>A0A0F7HLX0_9STAP</name>